<name>A0ABQ5IYZ5_9ASTR</name>
<organism evidence="2 3">
    <name type="scientific">Tanacetum coccineum</name>
    <dbReference type="NCBI Taxonomy" id="301880"/>
    <lineage>
        <taxon>Eukaryota</taxon>
        <taxon>Viridiplantae</taxon>
        <taxon>Streptophyta</taxon>
        <taxon>Embryophyta</taxon>
        <taxon>Tracheophyta</taxon>
        <taxon>Spermatophyta</taxon>
        <taxon>Magnoliopsida</taxon>
        <taxon>eudicotyledons</taxon>
        <taxon>Gunneridae</taxon>
        <taxon>Pentapetalae</taxon>
        <taxon>asterids</taxon>
        <taxon>campanulids</taxon>
        <taxon>Asterales</taxon>
        <taxon>Asteraceae</taxon>
        <taxon>Asteroideae</taxon>
        <taxon>Anthemideae</taxon>
        <taxon>Anthemidinae</taxon>
        <taxon>Tanacetum</taxon>
    </lineage>
</organism>
<evidence type="ECO:0000313" key="3">
    <source>
        <dbReference type="Proteomes" id="UP001151760"/>
    </source>
</evidence>
<comment type="caution">
    <text evidence="2">The sequence shown here is derived from an EMBL/GenBank/DDBJ whole genome shotgun (WGS) entry which is preliminary data.</text>
</comment>
<reference evidence="2" key="1">
    <citation type="journal article" date="2022" name="Int. J. Mol. Sci.">
        <title>Draft Genome of Tanacetum Coccineum: Genomic Comparison of Closely Related Tanacetum-Family Plants.</title>
        <authorList>
            <person name="Yamashiro T."/>
            <person name="Shiraishi A."/>
            <person name="Nakayama K."/>
            <person name="Satake H."/>
        </authorList>
    </citation>
    <scope>NUCLEOTIDE SEQUENCE</scope>
</reference>
<evidence type="ECO:0000313" key="2">
    <source>
        <dbReference type="EMBL" id="GJU04682.1"/>
    </source>
</evidence>
<gene>
    <name evidence="2" type="ORF">Tco_1121112</name>
</gene>
<dbReference type="EMBL" id="BQNB010021273">
    <property type="protein sequence ID" value="GJU04682.1"/>
    <property type="molecule type" value="Genomic_DNA"/>
</dbReference>
<feature type="region of interest" description="Disordered" evidence="1">
    <location>
        <begin position="74"/>
        <end position="113"/>
    </location>
</feature>
<keyword evidence="3" id="KW-1185">Reference proteome</keyword>
<evidence type="ECO:0008006" key="4">
    <source>
        <dbReference type="Google" id="ProtNLM"/>
    </source>
</evidence>
<dbReference type="Proteomes" id="UP001151760">
    <property type="component" value="Unassembled WGS sequence"/>
</dbReference>
<feature type="compositionally biased region" description="Basic and acidic residues" evidence="1">
    <location>
        <begin position="75"/>
        <end position="113"/>
    </location>
</feature>
<reference evidence="2" key="2">
    <citation type="submission" date="2022-01" db="EMBL/GenBank/DDBJ databases">
        <authorList>
            <person name="Yamashiro T."/>
            <person name="Shiraishi A."/>
            <person name="Satake H."/>
            <person name="Nakayama K."/>
        </authorList>
    </citation>
    <scope>NUCLEOTIDE SEQUENCE</scope>
</reference>
<proteinExistence type="predicted"/>
<protein>
    <recommendedName>
        <fullName evidence="4">Topoisomerase I</fullName>
    </recommendedName>
</protein>
<accession>A0ABQ5IYZ5</accession>
<sequence length="157" mass="18396">MDNIQAMIKVDEQLAAKLQAEEQEKYSIEEMLRMLVEMIAKRKRFFAAQRAADQRSKPPTKAQIRNRMCTYLRNMDSKKAKADTEQESNTKRAGDELEQEKAKKQKIDDDQEEAKLKKHMEIVKDDKVTIDAIQLATKPPMIVEYKIVREGIIRHYQ</sequence>
<evidence type="ECO:0000256" key="1">
    <source>
        <dbReference type="SAM" id="MobiDB-lite"/>
    </source>
</evidence>